<comment type="caution">
    <text evidence="2">The sequence shown here is derived from an EMBL/GenBank/DDBJ whole genome shotgun (WGS) entry which is preliminary data.</text>
</comment>
<feature type="transmembrane region" description="Helical" evidence="1">
    <location>
        <begin position="60"/>
        <end position="80"/>
    </location>
</feature>
<dbReference type="Proteomes" id="UP001234495">
    <property type="component" value="Unassembled WGS sequence"/>
</dbReference>
<proteinExistence type="predicted"/>
<keyword evidence="3" id="KW-1185">Reference proteome</keyword>
<evidence type="ECO:0000256" key="1">
    <source>
        <dbReference type="SAM" id="Phobius"/>
    </source>
</evidence>
<reference evidence="2 3" key="1">
    <citation type="submission" date="2023-07" db="EMBL/GenBank/DDBJ databases">
        <title>Genomic Encyclopedia of Type Strains, Phase IV (KMG-IV): sequencing the most valuable type-strain genomes for metagenomic binning, comparative biology and taxonomic classification.</title>
        <authorList>
            <person name="Goeker M."/>
        </authorList>
    </citation>
    <scope>NUCLEOTIDE SEQUENCE [LARGE SCALE GENOMIC DNA]</scope>
    <source>
        <strain evidence="2 3">DSM 29005</strain>
    </source>
</reference>
<accession>A0ABT9Z9H6</accession>
<evidence type="ECO:0000313" key="3">
    <source>
        <dbReference type="Proteomes" id="UP001234495"/>
    </source>
</evidence>
<keyword evidence="1" id="KW-0812">Transmembrane</keyword>
<gene>
    <name evidence="2" type="ORF">J2S19_000151</name>
</gene>
<sequence length="81" mass="9243">MSQHYYHLCCRYNGKVVRINDSYGRVHVGKICRVTPHKVFIQPLNQRPGYGFGYYGYGYGYPYGIGLGLITGIALAGLFFW</sequence>
<protein>
    <submittedName>
        <fullName evidence="2">Uncharacterized protein</fullName>
    </submittedName>
</protein>
<evidence type="ECO:0000313" key="2">
    <source>
        <dbReference type="EMBL" id="MDQ0228901.1"/>
    </source>
</evidence>
<dbReference type="EMBL" id="JAUSUD010000001">
    <property type="protein sequence ID" value="MDQ0228901.1"/>
    <property type="molecule type" value="Genomic_DNA"/>
</dbReference>
<name>A0ABT9Z9H6_9BACI</name>
<dbReference type="RefSeq" id="WP_307335689.1">
    <property type="nucleotide sequence ID" value="NZ_JAUSUD010000001.1"/>
</dbReference>
<keyword evidence="1" id="KW-1133">Transmembrane helix</keyword>
<keyword evidence="1" id="KW-0472">Membrane</keyword>
<organism evidence="2 3">
    <name type="scientific">Metabacillus malikii</name>
    <dbReference type="NCBI Taxonomy" id="1504265"/>
    <lineage>
        <taxon>Bacteria</taxon>
        <taxon>Bacillati</taxon>
        <taxon>Bacillota</taxon>
        <taxon>Bacilli</taxon>
        <taxon>Bacillales</taxon>
        <taxon>Bacillaceae</taxon>
        <taxon>Metabacillus</taxon>
    </lineage>
</organism>